<accession>A0A839HJ93</accession>
<feature type="compositionally biased region" description="Polar residues" evidence="1">
    <location>
        <begin position="8"/>
        <end position="19"/>
    </location>
</feature>
<gene>
    <name evidence="2" type="ORF">HUK38_07490</name>
</gene>
<dbReference type="AlphaFoldDB" id="A0A839HJ93"/>
<proteinExistence type="predicted"/>
<dbReference type="Proteomes" id="UP000548632">
    <property type="component" value="Unassembled WGS sequence"/>
</dbReference>
<comment type="caution">
    <text evidence="2">The sequence shown here is derived from an EMBL/GenBank/DDBJ whole genome shotgun (WGS) entry which is preliminary data.</text>
</comment>
<name>A0A839HJ93_9GAMM</name>
<sequence>MDHPEPTHLSSTTNATPAVSSVDHPPAASVATRRRLLKHALLAAPAILTLRSGAALARQSGCYAIANPTTDAAAPSICVPSDTSGVNDLGHSCSAETSSYCLGTRGDVYCTTPATETTAASEYLCSHTCPTGALVSAGAYASLGPTGRWPC</sequence>
<keyword evidence="3" id="KW-1185">Reference proteome</keyword>
<reference evidence="2 3" key="1">
    <citation type="journal article" date="2020" name="Arch. Microbiol.">
        <title>The genome sequence of the giant phototrophic gammaproteobacterium Thiospirillum jenense gives insight into its physiological properties and phylogenetic relationships.</title>
        <authorList>
            <person name="Imhoff J.F."/>
            <person name="Meyer T.E."/>
            <person name="Kyndt J.A."/>
        </authorList>
    </citation>
    <scope>NUCLEOTIDE SEQUENCE [LARGE SCALE GENOMIC DNA]</scope>
    <source>
        <strain evidence="2 3">DSM 216</strain>
    </source>
</reference>
<dbReference type="EMBL" id="JABVCQ010000013">
    <property type="protein sequence ID" value="MBB1126072.1"/>
    <property type="molecule type" value="Genomic_DNA"/>
</dbReference>
<feature type="region of interest" description="Disordered" evidence="1">
    <location>
        <begin position="1"/>
        <end position="26"/>
    </location>
</feature>
<evidence type="ECO:0000313" key="3">
    <source>
        <dbReference type="Proteomes" id="UP000548632"/>
    </source>
</evidence>
<evidence type="ECO:0000256" key="1">
    <source>
        <dbReference type="SAM" id="MobiDB-lite"/>
    </source>
</evidence>
<organism evidence="2 3">
    <name type="scientific">Thiospirillum jenense</name>
    <dbReference type="NCBI Taxonomy" id="1653858"/>
    <lineage>
        <taxon>Bacteria</taxon>
        <taxon>Pseudomonadati</taxon>
        <taxon>Pseudomonadota</taxon>
        <taxon>Gammaproteobacteria</taxon>
        <taxon>Chromatiales</taxon>
        <taxon>Chromatiaceae</taxon>
        <taxon>Thiospirillum</taxon>
    </lineage>
</organism>
<evidence type="ECO:0000313" key="2">
    <source>
        <dbReference type="EMBL" id="MBB1126072.1"/>
    </source>
</evidence>
<protein>
    <submittedName>
        <fullName evidence="2">Uncharacterized protein</fullName>
    </submittedName>
</protein>